<keyword evidence="3" id="KW-1185">Reference proteome</keyword>
<gene>
    <name evidence="2" type="ORF">Pmgp_00543</name>
</gene>
<dbReference type="AlphaFoldDB" id="A0A4Y7RVA0"/>
<dbReference type="Proteomes" id="UP000297597">
    <property type="component" value="Unassembled WGS sequence"/>
</dbReference>
<dbReference type="OrthoDB" id="3596at2"/>
<dbReference type="Gene3D" id="3.40.50.11590">
    <property type="match status" value="1"/>
</dbReference>
<protein>
    <recommendedName>
        <fullName evidence="1">Putative heavy-metal chelation domain-containing protein</fullName>
    </recommendedName>
</protein>
<name>A0A4Y7RVA0_9FIRM</name>
<dbReference type="RefSeq" id="WP_134212553.1">
    <property type="nucleotide sequence ID" value="NZ_QFFZ01000004.1"/>
</dbReference>
<dbReference type="Pfam" id="PF04016">
    <property type="entry name" value="DUF364"/>
    <property type="match status" value="1"/>
</dbReference>
<dbReference type="InterPro" id="IPR007161">
    <property type="entry name" value="DUF364"/>
</dbReference>
<comment type="caution">
    <text evidence="2">The sequence shown here is derived from an EMBL/GenBank/DDBJ whole genome shotgun (WGS) entry which is preliminary data.</text>
</comment>
<evidence type="ECO:0000313" key="3">
    <source>
        <dbReference type="Proteomes" id="UP000297597"/>
    </source>
</evidence>
<feature type="domain" description="Putative heavy-metal chelation" evidence="1">
    <location>
        <begin position="5"/>
        <end position="69"/>
    </location>
</feature>
<proteinExistence type="predicted"/>
<accession>A0A4Y7RVA0</accession>
<reference evidence="2 3" key="1">
    <citation type="journal article" date="2018" name="Environ. Microbiol.">
        <title>Novel energy conservation strategies and behaviour of Pelotomaculum schinkii driving syntrophic propionate catabolism.</title>
        <authorList>
            <person name="Hidalgo-Ahumada C.A.P."/>
            <person name="Nobu M.K."/>
            <person name="Narihiro T."/>
            <person name="Tamaki H."/>
            <person name="Liu W.T."/>
            <person name="Kamagata Y."/>
            <person name="Stams A.J.M."/>
            <person name="Imachi H."/>
            <person name="Sousa D.Z."/>
        </authorList>
    </citation>
    <scope>NUCLEOTIDE SEQUENCE [LARGE SCALE GENOMIC DNA]</scope>
    <source>
        <strain evidence="2 3">MGP</strain>
    </source>
</reference>
<sequence length="101" mass="10485">MIHLARIAGAFSSLIVLDLDPANIGQTKNGVLIRDGAVDLDKYIETSDVIFATGSTICNATIDTLYNAPIPLVLFGTTGAGAAALLGINRFCPEASCGRCD</sequence>
<evidence type="ECO:0000313" key="2">
    <source>
        <dbReference type="EMBL" id="TEB12905.1"/>
    </source>
</evidence>
<dbReference type="SUPFAM" id="SSF159713">
    <property type="entry name" value="Dhaf3308-like"/>
    <property type="match status" value="1"/>
</dbReference>
<organism evidence="2 3">
    <name type="scientific">Pelotomaculum propionicicum</name>
    <dbReference type="NCBI Taxonomy" id="258475"/>
    <lineage>
        <taxon>Bacteria</taxon>
        <taxon>Bacillati</taxon>
        <taxon>Bacillota</taxon>
        <taxon>Clostridia</taxon>
        <taxon>Eubacteriales</taxon>
        <taxon>Desulfotomaculaceae</taxon>
        <taxon>Pelotomaculum</taxon>
    </lineage>
</organism>
<dbReference type="EMBL" id="QFFZ01000004">
    <property type="protein sequence ID" value="TEB12905.1"/>
    <property type="molecule type" value="Genomic_DNA"/>
</dbReference>
<evidence type="ECO:0000259" key="1">
    <source>
        <dbReference type="Pfam" id="PF04016"/>
    </source>
</evidence>